<dbReference type="Pfam" id="PF14215">
    <property type="entry name" value="bHLH-MYC_N"/>
    <property type="match status" value="1"/>
</dbReference>
<dbReference type="FunCoup" id="A0A251T696">
    <property type="interactions" value="581"/>
</dbReference>
<dbReference type="PANTHER" id="PTHR46633">
    <property type="entry name" value="TRANSCRIPTION FACTOR MYC/MYB-RELATED"/>
    <property type="match status" value="1"/>
</dbReference>
<dbReference type="PANTHER" id="PTHR46633:SF7">
    <property type="entry name" value="TRANSCRIPTION FACTOR MYC_MYB DOMAIN-CONTAINING PROTEIN-RELATED"/>
    <property type="match status" value="1"/>
</dbReference>
<organism evidence="4 5">
    <name type="scientific">Helianthus annuus</name>
    <name type="common">Common sunflower</name>
    <dbReference type="NCBI Taxonomy" id="4232"/>
    <lineage>
        <taxon>Eukaryota</taxon>
        <taxon>Viridiplantae</taxon>
        <taxon>Streptophyta</taxon>
        <taxon>Embryophyta</taxon>
        <taxon>Tracheophyta</taxon>
        <taxon>Spermatophyta</taxon>
        <taxon>Magnoliopsida</taxon>
        <taxon>eudicotyledons</taxon>
        <taxon>Gunneridae</taxon>
        <taxon>Pentapetalae</taxon>
        <taxon>asterids</taxon>
        <taxon>campanulids</taxon>
        <taxon>Asterales</taxon>
        <taxon>Asteraceae</taxon>
        <taxon>Asteroideae</taxon>
        <taxon>Heliantheae alliance</taxon>
        <taxon>Heliantheae</taxon>
        <taxon>Helianthus</taxon>
    </lineage>
</organism>
<gene>
    <name evidence="4" type="ORF">HannXRQ_Chr12g0383401</name>
</gene>
<dbReference type="AlphaFoldDB" id="A0A251T696"/>
<dbReference type="OMA" id="HEMDART"/>
<evidence type="ECO:0000256" key="2">
    <source>
        <dbReference type="ARBA" id="ARBA00023163"/>
    </source>
</evidence>
<feature type="domain" description="Transcription factor MYC/MYB N-terminal" evidence="3">
    <location>
        <begin position="14"/>
        <end position="190"/>
    </location>
</feature>
<dbReference type="Proteomes" id="UP000215914">
    <property type="component" value="Chromosome 12"/>
</dbReference>
<accession>A0A251T696</accession>
<evidence type="ECO:0000259" key="3">
    <source>
        <dbReference type="Pfam" id="PF14215"/>
    </source>
</evidence>
<dbReference type="InterPro" id="IPR025610">
    <property type="entry name" value="MYC/MYB_N"/>
</dbReference>
<evidence type="ECO:0000313" key="4">
    <source>
        <dbReference type="EMBL" id="OTG06309.1"/>
    </source>
</evidence>
<keyword evidence="1" id="KW-0805">Transcription regulation</keyword>
<evidence type="ECO:0000256" key="1">
    <source>
        <dbReference type="ARBA" id="ARBA00023015"/>
    </source>
</evidence>
<reference evidence="5" key="1">
    <citation type="journal article" date="2017" name="Nature">
        <title>The sunflower genome provides insights into oil metabolism, flowering and Asterid evolution.</title>
        <authorList>
            <person name="Badouin H."/>
            <person name="Gouzy J."/>
            <person name="Grassa C.J."/>
            <person name="Murat F."/>
            <person name="Staton S.E."/>
            <person name="Cottret L."/>
            <person name="Lelandais-Briere C."/>
            <person name="Owens G.L."/>
            <person name="Carrere S."/>
            <person name="Mayjonade B."/>
            <person name="Legrand L."/>
            <person name="Gill N."/>
            <person name="Kane N.C."/>
            <person name="Bowers J.E."/>
            <person name="Hubner S."/>
            <person name="Bellec A."/>
            <person name="Berard A."/>
            <person name="Berges H."/>
            <person name="Blanchet N."/>
            <person name="Boniface M.C."/>
            <person name="Brunel D."/>
            <person name="Catrice O."/>
            <person name="Chaidir N."/>
            <person name="Claudel C."/>
            <person name="Donnadieu C."/>
            <person name="Faraut T."/>
            <person name="Fievet G."/>
            <person name="Helmstetter N."/>
            <person name="King M."/>
            <person name="Knapp S.J."/>
            <person name="Lai Z."/>
            <person name="Le Paslier M.C."/>
            <person name="Lippi Y."/>
            <person name="Lorenzon L."/>
            <person name="Mandel J.R."/>
            <person name="Marage G."/>
            <person name="Marchand G."/>
            <person name="Marquand E."/>
            <person name="Bret-Mestries E."/>
            <person name="Morien E."/>
            <person name="Nambeesan S."/>
            <person name="Nguyen T."/>
            <person name="Pegot-Espagnet P."/>
            <person name="Pouilly N."/>
            <person name="Raftis F."/>
            <person name="Sallet E."/>
            <person name="Schiex T."/>
            <person name="Thomas J."/>
            <person name="Vandecasteele C."/>
            <person name="Vares D."/>
            <person name="Vear F."/>
            <person name="Vautrin S."/>
            <person name="Crespi M."/>
            <person name="Mangin B."/>
            <person name="Burke J.M."/>
            <person name="Salse J."/>
            <person name="Munos S."/>
            <person name="Vincourt P."/>
            <person name="Rieseberg L.H."/>
            <person name="Langlade N.B."/>
        </authorList>
    </citation>
    <scope>NUCLEOTIDE SEQUENCE [LARGE SCALE GENOMIC DNA]</scope>
    <source>
        <strain evidence="5">cv. SF193</strain>
    </source>
</reference>
<dbReference type="EMBL" id="CM007901">
    <property type="protein sequence ID" value="OTG06309.1"/>
    <property type="molecule type" value="Genomic_DNA"/>
</dbReference>
<proteinExistence type="predicted"/>
<dbReference type="InParanoid" id="A0A251T696"/>
<keyword evidence="5" id="KW-1185">Reference proteome</keyword>
<protein>
    <submittedName>
        <fullName evidence="4">Putative transcription factor MYC/MYB domain-containing protein</fullName>
    </submittedName>
</protein>
<keyword evidence="2" id="KW-0804">Transcription</keyword>
<evidence type="ECO:0000313" key="5">
    <source>
        <dbReference type="Proteomes" id="UP000215914"/>
    </source>
</evidence>
<name>A0A251T696_HELAN</name>
<sequence length="333" mass="37664">MDEQLNQSTLTHLLQHTLRSFCIHENSQWVYAVFWRILPRNYPPPKWDTQGGTYDRSRGNRRNWILAWEDGFCNFAASTAGETSNQEYHGLQPELFFKMSHEIYNYGEGLIGKVAADHSHKWIFKEPTDQEINFLSTWNNSADSHPRTWEAQFQAGIKTIALVAVREGVIQLGSINKVTEDLSYIVMLRKKLSYIESIPGVLLPHPSSSSYPYKSEGYNMPESWPFHGGGEPSSLYNQPMNITPSMSSLEALLSKLPSVVPASSSPIEAPPYCEAAQPHFVAVSPQKELVEEEDVEIKDVGECSSSMSPYGHHHQSFQHHGLNVSSCMTNNRY</sequence>